<evidence type="ECO:0008006" key="4">
    <source>
        <dbReference type="Google" id="ProtNLM"/>
    </source>
</evidence>
<dbReference type="Proteomes" id="UP000548582">
    <property type="component" value="Unassembled WGS sequence"/>
</dbReference>
<evidence type="ECO:0000256" key="1">
    <source>
        <dbReference type="SAM" id="SignalP"/>
    </source>
</evidence>
<name>A0A848EC77_9PROT</name>
<dbReference type="RefSeq" id="WP_170054358.1">
    <property type="nucleotide sequence ID" value="NZ_JABBKX010000003.1"/>
</dbReference>
<evidence type="ECO:0000313" key="2">
    <source>
        <dbReference type="EMBL" id="NMJ42144.1"/>
    </source>
</evidence>
<dbReference type="PROSITE" id="PS51257">
    <property type="entry name" value="PROKAR_LIPOPROTEIN"/>
    <property type="match status" value="1"/>
</dbReference>
<keyword evidence="3" id="KW-1185">Reference proteome</keyword>
<gene>
    <name evidence="2" type="ORF">GWK16_12890</name>
</gene>
<reference evidence="2 3" key="1">
    <citation type="submission" date="2020-03" db="EMBL/GenBank/DDBJ databases">
        <authorList>
            <person name="Sun Q."/>
        </authorList>
    </citation>
    <scope>NUCLEOTIDE SEQUENCE [LARGE SCALE GENOMIC DNA]</scope>
    <source>
        <strain evidence="2 3">JC162</strain>
    </source>
</reference>
<keyword evidence="1" id="KW-0732">Signal</keyword>
<accession>A0A848EC77</accession>
<sequence>MRLPLKRSRSVASVAVLALMVVGCAQNGSQGPAAQGGDAVVAPISDPVVAFAASGAPGAEETVVLPSTGQTARVRMVRAYAAASGRDCREILVRTDGSTQTRLICRAGNGWREARPLIQDASARP</sequence>
<feature type="signal peptide" evidence="1">
    <location>
        <begin position="1"/>
        <end position="27"/>
    </location>
</feature>
<dbReference type="AlphaFoldDB" id="A0A848EC77"/>
<organism evidence="2 3">
    <name type="scientific">Neoroseomonas marina</name>
    <dbReference type="NCBI Taxonomy" id="1232220"/>
    <lineage>
        <taxon>Bacteria</taxon>
        <taxon>Pseudomonadati</taxon>
        <taxon>Pseudomonadota</taxon>
        <taxon>Alphaproteobacteria</taxon>
        <taxon>Acetobacterales</taxon>
        <taxon>Acetobacteraceae</taxon>
        <taxon>Neoroseomonas</taxon>
    </lineage>
</organism>
<dbReference type="InterPro" id="IPR032258">
    <property type="entry name" value="DUF5061"/>
</dbReference>
<comment type="caution">
    <text evidence="2">The sequence shown here is derived from an EMBL/GenBank/DDBJ whole genome shotgun (WGS) entry which is preliminary data.</text>
</comment>
<dbReference type="Pfam" id="PF16587">
    <property type="entry name" value="DUF5061"/>
    <property type="match status" value="1"/>
</dbReference>
<protein>
    <recommendedName>
        <fullName evidence="4">Common-antigen outer membrane protein</fullName>
    </recommendedName>
</protein>
<feature type="chain" id="PRO_5032704380" description="Common-antigen outer membrane protein" evidence="1">
    <location>
        <begin position="28"/>
        <end position="125"/>
    </location>
</feature>
<evidence type="ECO:0000313" key="3">
    <source>
        <dbReference type="Proteomes" id="UP000548582"/>
    </source>
</evidence>
<dbReference type="EMBL" id="JABBKX010000003">
    <property type="protein sequence ID" value="NMJ42144.1"/>
    <property type="molecule type" value="Genomic_DNA"/>
</dbReference>
<proteinExistence type="predicted"/>